<dbReference type="EMBL" id="BTRK01000002">
    <property type="protein sequence ID" value="GMR37425.1"/>
    <property type="molecule type" value="Genomic_DNA"/>
</dbReference>
<evidence type="ECO:0000313" key="5">
    <source>
        <dbReference type="EMBL" id="GMR37934.1"/>
    </source>
</evidence>
<evidence type="ECO:0000313" key="2">
    <source>
        <dbReference type="EMBL" id="GMR37394.1"/>
    </source>
</evidence>
<evidence type="ECO:0000313" key="7">
    <source>
        <dbReference type="EMBL" id="GMR49141.1"/>
    </source>
</evidence>
<name>A0AAN4ZI84_9BILA</name>
<evidence type="ECO:0000313" key="4">
    <source>
        <dbReference type="EMBL" id="GMR37425.1"/>
    </source>
</evidence>
<evidence type="ECO:0000313" key="8">
    <source>
        <dbReference type="EMBL" id="GMR49470.1"/>
    </source>
</evidence>
<accession>A0AAN4ZI84</accession>
<reference evidence="4" key="2">
    <citation type="submission" date="2023-06" db="EMBL/GenBank/DDBJ databases">
        <title>Genome assembly of Pristionchus species.</title>
        <authorList>
            <person name="Yoshida K."/>
            <person name="Sommer R.J."/>
        </authorList>
    </citation>
    <scope>NUCLEOTIDE SEQUENCE</scope>
    <source>
        <strain evidence="4 10">RS5460</strain>
    </source>
</reference>
<dbReference type="AlphaFoldDB" id="A0AAN4ZI84"/>
<comment type="caution">
    <text evidence="4">The sequence shown here is derived from an EMBL/GenBank/DDBJ whole genome shotgun (WGS) entry which is preliminary data.</text>
</comment>
<dbReference type="EMBL" id="BTRK01000002">
    <property type="protein sequence ID" value="GMR37394.1"/>
    <property type="molecule type" value="Genomic_DNA"/>
</dbReference>
<dbReference type="EMBL" id="BTRK01000004">
    <property type="protein sequence ID" value="GMR49141.1"/>
    <property type="molecule type" value="Genomic_DNA"/>
</dbReference>
<evidence type="ECO:0000313" key="1">
    <source>
        <dbReference type="EMBL" id="GMR35115.1"/>
    </source>
</evidence>
<gene>
    <name evidence="1" type="ORF">PMAYCL1PPCAC_05310</name>
    <name evidence="2" type="ORF">PMAYCL1PPCAC_07589</name>
    <name evidence="3" type="ORF">PMAYCL1PPCAC_07618</name>
    <name evidence="4" type="ORF">PMAYCL1PPCAC_07620</name>
    <name evidence="5" type="ORF">PMAYCL1PPCAC_08129</name>
    <name evidence="6" type="ORF">PMAYCL1PPCAC_18291</name>
    <name evidence="7" type="ORF">PMAYCL1PPCAC_19336</name>
    <name evidence="8" type="ORF">PMAYCL1PPCAC_19665</name>
    <name evidence="9" type="ORF">PMAYCL1PPCAC_24859</name>
</gene>
<keyword evidence="10" id="KW-1185">Reference proteome</keyword>
<organism evidence="4 10">
    <name type="scientific">Pristionchus mayeri</name>
    <dbReference type="NCBI Taxonomy" id="1317129"/>
    <lineage>
        <taxon>Eukaryota</taxon>
        <taxon>Metazoa</taxon>
        <taxon>Ecdysozoa</taxon>
        <taxon>Nematoda</taxon>
        <taxon>Chromadorea</taxon>
        <taxon>Rhabditida</taxon>
        <taxon>Rhabditina</taxon>
        <taxon>Diplogasteromorpha</taxon>
        <taxon>Diplogasteroidea</taxon>
        <taxon>Neodiplogasteridae</taxon>
        <taxon>Pristionchus</taxon>
    </lineage>
</organism>
<evidence type="ECO:0000313" key="9">
    <source>
        <dbReference type="EMBL" id="GMR54664.1"/>
    </source>
</evidence>
<dbReference type="Proteomes" id="UP001328107">
    <property type="component" value="Unassembled WGS sequence"/>
</dbReference>
<sequence>TRASLETIEISSLKLSTSEFKPSLGRLEMGYRRKPNTVALLSRSDWLVLRNSATDWFYNKSAFT</sequence>
<reference evidence="10" key="1">
    <citation type="submission" date="2022-10" db="EMBL/GenBank/DDBJ databases">
        <title>Genome assembly of Pristionchus species.</title>
        <authorList>
            <person name="Yoshida K."/>
            <person name="Sommer R.J."/>
        </authorList>
    </citation>
    <scope>NUCLEOTIDE SEQUENCE [LARGE SCALE GENOMIC DNA]</scope>
    <source>
        <strain evidence="3 10">RS5460</strain>
    </source>
</reference>
<evidence type="ECO:0000313" key="3">
    <source>
        <dbReference type="EMBL" id="GMR37423.1"/>
    </source>
</evidence>
<dbReference type="EMBL" id="BTRK01000002">
    <property type="protein sequence ID" value="GMR37934.1"/>
    <property type="molecule type" value="Genomic_DNA"/>
</dbReference>
<evidence type="ECO:0000313" key="10">
    <source>
        <dbReference type="Proteomes" id="UP001328107"/>
    </source>
</evidence>
<dbReference type="EMBL" id="BTRK01000004">
    <property type="protein sequence ID" value="GMR49470.1"/>
    <property type="molecule type" value="Genomic_DNA"/>
</dbReference>
<dbReference type="EMBL" id="BTRK01000002">
    <property type="protein sequence ID" value="GMR35115.1"/>
    <property type="molecule type" value="Genomic_DNA"/>
</dbReference>
<protein>
    <submittedName>
        <fullName evidence="4">Uncharacterized protein</fullName>
    </submittedName>
</protein>
<proteinExistence type="predicted"/>
<dbReference type="EMBL" id="BTRK01000005">
    <property type="protein sequence ID" value="GMR54664.1"/>
    <property type="molecule type" value="Genomic_DNA"/>
</dbReference>
<dbReference type="EMBL" id="BTRK01000002">
    <property type="protein sequence ID" value="GMR37423.1"/>
    <property type="molecule type" value="Genomic_DNA"/>
</dbReference>
<feature type="non-terminal residue" evidence="4">
    <location>
        <position position="1"/>
    </location>
</feature>
<dbReference type="EMBL" id="BTRK01000004">
    <property type="protein sequence ID" value="GMR48096.1"/>
    <property type="molecule type" value="Genomic_DNA"/>
</dbReference>
<evidence type="ECO:0000313" key="6">
    <source>
        <dbReference type="EMBL" id="GMR48096.1"/>
    </source>
</evidence>